<sequence>MLKKAFRLGDMSLFLHILIIHKKESFILFFINQNLILVLKKKLNILIVDNHPIIISAYKKILQKKYSNFVHIDICDFYDLVIDKLKSKCFHAIFIDLELATSEKTFSNSIDFLCDTIKKKFPALKIILTMSENKSLLSNVLKCSYDAILIKRDIKKNIVLNSLSTVLTYQKFYSTTVLKLKSKIINPELPLDELDLKILQNLALGIRTKNLTRIIPLSLSAIEKRKNRIKTLLDADTNETLLKKARINGLI</sequence>
<dbReference type="InterPro" id="IPR011006">
    <property type="entry name" value="CheY-like_superfamily"/>
</dbReference>
<protein>
    <submittedName>
        <fullName evidence="1">DNA-binding response regulator, NarL/FixJ family, contains REC and HTH domains</fullName>
    </submittedName>
</protein>
<proteinExistence type="predicted"/>
<dbReference type="GO" id="GO:0003677">
    <property type="term" value="F:DNA binding"/>
    <property type="evidence" value="ECO:0007669"/>
    <property type="project" value="UniProtKB-KW"/>
</dbReference>
<dbReference type="AlphaFoldDB" id="A0A1M7G3Y1"/>
<organism evidence="1 2">
    <name type="scientific">Flavobacterium chilense</name>
    <dbReference type="NCBI Taxonomy" id="946677"/>
    <lineage>
        <taxon>Bacteria</taxon>
        <taxon>Pseudomonadati</taxon>
        <taxon>Bacteroidota</taxon>
        <taxon>Flavobacteriia</taxon>
        <taxon>Flavobacteriales</taxon>
        <taxon>Flavobacteriaceae</taxon>
        <taxon>Flavobacterium</taxon>
    </lineage>
</organism>
<dbReference type="STRING" id="946677.SAMN05444484_10442"/>
<keyword evidence="2" id="KW-1185">Reference proteome</keyword>
<reference evidence="2" key="1">
    <citation type="submission" date="2016-11" db="EMBL/GenBank/DDBJ databases">
        <authorList>
            <person name="Varghese N."/>
            <person name="Submissions S."/>
        </authorList>
    </citation>
    <scope>NUCLEOTIDE SEQUENCE [LARGE SCALE GENOMIC DNA]</scope>
    <source>
        <strain evidence="2">DSM 24724</strain>
    </source>
</reference>
<dbReference type="RefSeq" id="WP_082815836.1">
    <property type="nucleotide sequence ID" value="NZ_FRBT01000004.1"/>
</dbReference>
<dbReference type="Proteomes" id="UP000184028">
    <property type="component" value="Unassembled WGS sequence"/>
</dbReference>
<keyword evidence="1" id="KW-0238">DNA-binding</keyword>
<dbReference type="Gene3D" id="3.40.50.2300">
    <property type="match status" value="1"/>
</dbReference>
<evidence type="ECO:0000313" key="2">
    <source>
        <dbReference type="Proteomes" id="UP000184028"/>
    </source>
</evidence>
<gene>
    <name evidence="1" type="ORF">SAMN05444484_10442</name>
</gene>
<name>A0A1M7G3Y1_9FLAO</name>
<dbReference type="OrthoDB" id="651456at2"/>
<accession>A0A1M7G3Y1</accession>
<evidence type="ECO:0000313" key="1">
    <source>
        <dbReference type="EMBL" id="SHM10993.1"/>
    </source>
</evidence>
<dbReference type="EMBL" id="FRBT01000004">
    <property type="protein sequence ID" value="SHM10993.1"/>
    <property type="molecule type" value="Genomic_DNA"/>
</dbReference>
<dbReference type="SUPFAM" id="SSF52172">
    <property type="entry name" value="CheY-like"/>
    <property type="match status" value="1"/>
</dbReference>